<name>A0A3S3NYH3_9ACAR</name>
<evidence type="ECO:0000313" key="2">
    <source>
        <dbReference type="EMBL" id="RWS01160.1"/>
    </source>
</evidence>
<evidence type="ECO:0000313" key="4">
    <source>
        <dbReference type="Proteomes" id="UP000285301"/>
    </source>
</evidence>
<evidence type="ECO:0000259" key="1">
    <source>
        <dbReference type="PROSITE" id="PS50041"/>
    </source>
</evidence>
<proteinExistence type="predicted"/>
<dbReference type="Proteomes" id="UP000285301">
    <property type="component" value="Unassembled WGS sequence"/>
</dbReference>
<comment type="caution">
    <text evidence="2">The sequence shown here is derived from an EMBL/GenBank/DDBJ whole genome shotgun (WGS) entry which is preliminary data.</text>
</comment>
<protein>
    <recommendedName>
        <fullName evidence="1">C-type lectin domain-containing protein</fullName>
    </recommendedName>
</protein>
<dbReference type="Gene3D" id="3.10.100.10">
    <property type="entry name" value="Mannose-Binding Protein A, subunit A"/>
    <property type="match status" value="1"/>
</dbReference>
<gene>
    <name evidence="3" type="ORF">B4U79_18569</name>
    <name evidence="2" type="ORF">B4U79_18595</name>
</gene>
<accession>A0A3S3NYH3</accession>
<organism evidence="2 4">
    <name type="scientific">Dinothrombium tinctorium</name>
    <dbReference type="NCBI Taxonomy" id="1965070"/>
    <lineage>
        <taxon>Eukaryota</taxon>
        <taxon>Metazoa</taxon>
        <taxon>Ecdysozoa</taxon>
        <taxon>Arthropoda</taxon>
        <taxon>Chelicerata</taxon>
        <taxon>Arachnida</taxon>
        <taxon>Acari</taxon>
        <taxon>Acariformes</taxon>
        <taxon>Trombidiformes</taxon>
        <taxon>Prostigmata</taxon>
        <taxon>Anystina</taxon>
        <taxon>Parasitengona</taxon>
        <taxon>Trombidioidea</taxon>
        <taxon>Trombidiidae</taxon>
        <taxon>Dinothrombium</taxon>
    </lineage>
</organism>
<dbReference type="STRING" id="1965070.A0A3S3NYH3"/>
<reference evidence="2" key="2">
    <citation type="submission" date="2018-11" db="EMBL/GenBank/DDBJ databases">
        <title>Trombidioid mite genomics.</title>
        <authorList>
            <person name="Dong X."/>
        </authorList>
    </citation>
    <scope>NUCLEOTIDE SEQUENCE</scope>
    <source>
        <strain evidence="2">UoL-WK</strain>
    </source>
</reference>
<dbReference type="InterPro" id="IPR001304">
    <property type="entry name" value="C-type_lectin-like"/>
</dbReference>
<dbReference type="EMBL" id="NCKU01009738">
    <property type="protein sequence ID" value="RWS01160.1"/>
    <property type="molecule type" value="Genomic_DNA"/>
</dbReference>
<dbReference type="SUPFAM" id="SSF56436">
    <property type="entry name" value="C-type lectin-like"/>
    <property type="match status" value="1"/>
</dbReference>
<dbReference type="EMBL" id="NCKU01009234">
    <property type="protein sequence ID" value="RWS01415.1"/>
    <property type="molecule type" value="Genomic_DNA"/>
</dbReference>
<dbReference type="InterPro" id="IPR016187">
    <property type="entry name" value="CTDL_fold"/>
</dbReference>
<dbReference type="Gene3D" id="2.60.120.290">
    <property type="entry name" value="Spermadhesin, CUB domain"/>
    <property type="match status" value="1"/>
</dbReference>
<dbReference type="PROSITE" id="PS50041">
    <property type="entry name" value="C_TYPE_LECTIN_2"/>
    <property type="match status" value="1"/>
</dbReference>
<dbReference type="SUPFAM" id="SSF49854">
    <property type="entry name" value="Spermadhesin, CUB domain"/>
    <property type="match status" value="1"/>
</dbReference>
<keyword evidence="4" id="KW-1185">Reference proteome</keyword>
<evidence type="ECO:0000313" key="3">
    <source>
        <dbReference type="EMBL" id="RWS01415.1"/>
    </source>
</evidence>
<dbReference type="OrthoDB" id="6419766at2759"/>
<dbReference type="InterPro" id="IPR035914">
    <property type="entry name" value="Sperma_CUB_dom_sf"/>
</dbReference>
<reference evidence="2 4" key="1">
    <citation type="journal article" date="2018" name="Gigascience">
        <title>Genomes of trombidid mites reveal novel predicted allergens and laterally-transferred genes associated with secondary metabolism.</title>
        <authorList>
            <person name="Dong X."/>
            <person name="Chaisiri K."/>
            <person name="Xia D."/>
            <person name="Armstrong S.D."/>
            <person name="Fang Y."/>
            <person name="Donnelly M.J."/>
            <person name="Kadowaki T."/>
            <person name="McGarry J.W."/>
            <person name="Darby A.C."/>
            <person name="Makepeace B.L."/>
        </authorList>
    </citation>
    <scope>NUCLEOTIDE SEQUENCE [LARGE SCALE GENOMIC DNA]</scope>
    <source>
        <strain evidence="2">UoL-WK</strain>
    </source>
</reference>
<sequence length="245" mass="29065">MVKKVSFEGKEELKSREQSLRTKKYCGDWMSKIKLLRVVSSYLQIRFQTDDSHTYRGFRIELRLFPKQSLLLESERALCDNQRFQYFQSTCFLISSYPEVSWQTANRICKDIDSEMISIENLGEEERIFSLLRFNTYQATSNDLSRPTRAFWLRKSNSNLFHKKAELYEDDDWFNYDYEASLSSKNQFKSEKRNSESHTNIGVGVQMNYCLIVTIDTMQKKKLAYRRMNCNKQAGYICTKKALVH</sequence>
<dbReference type="AlphaFoldDB" id="A0A3S3NYH3"/>
<dbReference type="InterPro" id="IPR016186">
    <property type="entry name" value="C-type_lectin-like/link_sf"/>
</dbReference>
<feature type="domain" description="C-type lectin" evidence="1">
    <location>
        <begin position="87"/>
        <end position="239"/>
    </location>
</feature>
<dbReference type="CDD" id="cd00037">
    <property type="entry name" value="CLECT"/>
    <property type="match status" value="1"/>
</dbReference>